<dbReference type="Gene3D" id="1.10.1780.10">
    <property type="entry name" value="Clp, N-terminal domain"/>
    <property type="match status" value="2"/>
</dbReference>
<protein>
    <submittedName>
        <fullName evidence="3">Clp protease</fullName>
    </submittedName>
</protein>
<dbReference type="GO" id="GO:0008233">
    <property type="term" value="F:peptidase activity"/>
    <property type="evidence" value="ECO:0007669"/>
    <property type="project" value="UniProtKB-KW"/>
</dbReference>
<dbReference type="GO" id="GO:0006508">
    <property type="term" value="P:proteolysis"/>
    <property type="evidence" value="ECO:0007669"/>
    <property type="project" value="UniProtKB-KW"/>
</dbReference>
<reference evidence="3 4" key="1">
    <citation type="journal article" date="2019" name="Emerg. Microbes Infect.">
        <title>Comprehensive subspecies identification of 175 nontuberculous mycobacteria species based on 7547 genomic profiles.</title>
        <authorList>
            <person name="Matsumoto Y."/>
            <person name="Kinjo T."/>
            <person name="Motooka D."/>
            <person name="Nabeya D."/>
            <person name="Jung N."/>
            <person name="Uechi K."/>
            <person name="Horii T."/>
            <person name="Iida T."/>
            <person name="Fujita J."/>
            <person name="Nakamura S."/>
        </authorList>
    </citation>
    <scope>NUCLEOTIDE SEQUENCE [LARGE SCALE GENOMIC DNA]</scope>
    <source>
        <strain evidence="3 4">JCM 13392</strain>
    </source>
</reference>
<dbReference type="Pfam" id="PF02861">
    <property type="entry name" value="Clp_N"/>
    <property type="match status" value="1"/>
</dbReference>
<keyword evidence="4" id="KW-1185">Reference proteome</keyword>
<dbReference type="Proteomes" id="UP000465241">
    <property type="component" value="Unassembled WGS sequence"/>
</dbReference>
<dbReference type="InterPro" id="IPR004176">
    <property type="entry name" value="Clp_R_N"/>
</dbReference>
<dbReference type="AlphaFoldDB" id="A0A7I9WMD4"/>
<dbReference type="SUPFAM" id="SSF81923">
    <property type="entry name" value="Double Clp-N motif"/>
    <property type="match status" value="1"/>
</dbReference>
<name>A0A7I9WMD4_9MYCO</name>
<evidence type="ECO:0000313" key="4">
    <source>
        <dbReference type="Proteomes" id="UP000465241"/>
    </source>
</evidence>
<sequence>MFERFGRHARVAVVLAQEEAKDLRAKLIGPEHLVAGIAQSASRELLDELAGVGMTVDSVREQLGANASGASFESDADALKSIGIDLHRVRERINHTFGEGTFDDAVSDSGSRSRRGNLAFSKPAKEALKLALREAVAHHDSTIDSEHLLLGVLRGGDPLASALITSHVSEDLLRSNIISLLDRAA</sequence>
<organism evidence="3 4">
    <name type="scientific">Mycolicibacterium murale</name>
    <dbReference type="NCBI Taxonomy" id="182220"/>
    <lineage>
        <taxon>Bacteria</taxon>
        <taxon>Bacillati</taxon>
        <taxon>Actinomycetota</taxon>
        <taxon>Actinomycetes</taxon>
        <taxon>Mycobacteriales</taxon>
        <taxon>Mycobacteriaceae</taxon>
        <taxon>Mycolicibacterium</taxon>
    </lineage>
</organism>
<dbReference type="RefSeq" id="WP_193489533.1">
    <property type="nucleotide sequence ID" value="NZ_BAAAMC010000008.1"/>
</dbReference>
<feature type="domain" description="Clp R" evidence="2">
    <location>
        <begin position="2"/>
        <end position="183"/>
    </location>
</feature>
<accession>A0A7I9WMD4</accession>
<evidence type="ECO:0000259" key="2">
    <source>
        <dbReference type="PROSITE" id="PS51903"/>
    </source>
</evidence>
<evidence type="ECO:0000313" key="3">
    <source>
        <dbReference type="EMBL" id="GFG58803.1"/>
    </source>
</evidence>
<proteinExistence type="predicted"/>
<dbReference type="EMBL" id="BLKT01000003">
    <property type="protein sequence ID" value="GFG58803.1"/>
    <property type="molecule type" value="Genomic_DNA"/>
</dbReference>
<keyword evidence="1" id="KW-0677">Repeat</keyword>
<dbReference type="PROSITE" id="PS51903">
    <property type="entry name" value="CLP_R"/>
    <property type="match status" value="1"/>
</dbReference>
<evidence type="ECO:0000256" key="1">
    <source>
        <dbReference type="PROSITE-ProRule" id="PRU01251"/>
    </source>
</evidence>
<keyword evidence="3" id="KW-0645">Protease</keyword>
<keyword evidence="3" id="KW-0378">Hydrolase</keyword>
<comment type="caution">
    <text evidence="3">The sequence shown here is derived from an EMBL/GenBank/DDBJ whole genome shotgun (WGS) entry which is preliminary data.</text>
</comment>
<dbReference type="InterPro" id="IPR036628">
    <property type="entry name" value="Clp_N_dom_sf"/>
</dbReference>
<gene>
    <name evidence="3" type="ORF">MMUR_29390</name>
</gene>